<dbReference type="PANTHER" id="PTHR42659">
    <property type="entry name" value="XANTHINE DEHYDROGENASE SUBUNIT C-RELATED"/>
    <property type="match status" value="1"/>
</dbReference>
<sequence length="338" mass="35610">MQPFTYTRPTSAAEAVAAHSRAGADARYIAGGTSLYDMMKLDIDRPRHLIDVTSIRGLDRIDTSGDQLRFEALAPMSAVAADRTLQSDYPLLAESLWKAASQQLRNMATVGGNLLQRTRCLYFRNGTGNPSAVGTFPCNKREPGSGCAAIGGIDRGQAVLGTSDACTAVSPGDWPVALVAMDASLELLGPTGSRTLPVADLYRLPGTTPHLEFTLQPGEMIIAIVVPKTRAGRASTYHKIRDRESYAFALASAAVALEMDGDRVGRARIALGGVATRPWRATAAEQSLVGQPLTPETALAAGRAALSGATPGHDNRFKIELGARTVADALLIAAGRNA</sequence>
<evidence type="ECO:0000313" key="5">
    <source>
        <dbReference type="EMBL" id="ATB39355.1"/>
    </source>
</evidence>
<dbReference type="InterPro" id="IPR016166">
    <property type="entry name" value="FAD-bd_PCMH"/>
</dbReference>
<protein>
    <submittedName>
        <fullName evidence="5">Aromatic aldehyde oxidoreductase FAD-binding subunit</fullName>
    </submittedName>
</protein>
<dbReference type="InterPro" id="IPR016167">
    <property type="entry name" value="FAD-bd_PCMH_sub1"/>
</dbReference>
<keyword evidence="2" id="KW-0274">FAD</keyword>
<accession>A0A250J5Z8</accession>
<dbReference type="InterPro" id="IPR051312">
    <property type="entry name" value="Diverse_Substr_Oxidored"/>
</dbReference>
<dbReference type="Gene3D" id="3.30.390.50">
    <property type="entry name" value="CO dehydrogenase flavoprotein, C-terminal domain"/>
    <property type="match status" value="1"/>
</dbReference>
<dbReference type="PROSITE" id="PS51387">
    <property type="entry name" value="FAD_PCMH"/>
    <property type="match status" value="1"/>
</dbReference>
<dbReference type="EMBL" id="CP022098">
    <property type="protein sequence ID" value="ATB39355.1"/>
    <property type="molecule type" value="Genomic_DNA"/>
</dbReference>
<dbReference type="InterPro" id="IPR016169">
    <property type="entry name" value="FAD-bd_PCMH_sub2"/>
</dbReference>
<evidence type="ECO:0000259" key="4">
    <source>
        <dbReference type="PROSITE" id="PS51387"/>
    </source>
</evidence>
<dbReference type="GO" id="GO:0071949">
    <property type="term" value="F:FAD binding"/>
    <property type="evidence" value="ECO:0007669"/>
    <property type="project" value="InterPro"/>
</dbReference>
<name>A0A250J5Z8_9BACT</name>
<evidence type="ECO:0000256" key="2">
    <source>
        <dbReference type="ARBA" id="ARBA00022827"/>
    </source>
</evidence>
<dbReference type="InterPro" id="IPR002346">
    <property type="entry name" value="Mopterin_DH_FAD-bd"/>
</dbReference>
<dbReference type="Pfam" id="PF00941">
    <property type="entry name" value="FAD_binding_5"/>
    <property type="match status" value="1"/>
</dbReference>
<dbReference type="PANTHER" id="PTHR42659:SF2">
    <property type="entry name" value="XANTHINE DEHYDROGENASE SUBUNIT C-RELATED"/>
    <property type="match status" value="1"/>
</dbReference>
<reference evidence="5 6" key="1">
    <citation type="submission" date="2017-06" db="EMBL/GenBank/DDBJ databases">
        <title>Sequencing and comparative analysis of myxobacterial genomes.</title>
        <authorList>
            <person name="Rupp O."/>
            <person name="Goesmann A."/>
            <person name="Sogaard-Andersen L."/>
        </authorList>
    </citation>
    <scope>NUCLEOTIDE SEQUENCE [LARGE SCALE GENOMIC DNA]</scope>
    <source>
        <strain evidence="5 6">DSM 52655</strain>
    </source>
</reference>
<dbReference type="Proteomes" id="UP000217257">
    <property type="component" value="Chromosome"/>
</dbReference>
<dbReference type="InterPro" id="IPR005107">
    <property type="entry name" value="CO_DH_flav_C"/>
</dbReference>
<dbReference type="Pfam" id="PF03450">
    <property type="entry name" value="CO_deh_flav_C"/>
    <property type="match status" value="1"/>
</dbReference>
<dbReference type="SUPFAM" id="SSF55447">
    <property type="entry name" value="CO dehydrogenase flavoprotein C-terminal domain-like"/>
    <property type="match status" value="1"/>
</dbReference>
<dbReference type="KEGG" id="cfus:CYFUS_004799"/>
<dbReference type="Gene3D" id="3.30.43.10">
    <property type="entry name" value="Uridine Diphospho-n-acetylenolpyruvylglucosamine Reductase, domain 2"/>
    <property type="match status" value="1"/>
</dbReference>
<evidence type="ECO:0000313" key="6">
    <source>
        <dbReference type="Proteomes" id="UP000217257"/>
    </source>
</evidence>
<dbReference type="SMART" id="SM01092">
    <property type="entry name" value="CO_deh_flav_C"/>
    <property type="match status" value="1"/>
</dbReference>
<dbReference type="Gene3D" id="3.30.465.10">
    <property type="match status" value="2"/>
</dbReference>
<dbReference type="AlphaFoldDB" id="A0A250J5Z8"/>
<gene>
    <name evidence="5" type="ORF">CYFUS_004799</name>
</gene>
<feature type="domain" description="FAD-binding PCMH-type" evidence="4">
    <location>
        <begin position="1"/>
        <end position="231"/>
    </location>
</feature>
<evidence type="ECO:0000256" key="3">
    <source>
        <dbReference type="ARBA" id="ARBA00023002"/>
    </source>
</evidence>
<evidence type="ECO:0000256" key="1">
    <source>
        <dbReference type="ARBA" id="ARBA00022630"/>
    </source>
</evidence>
<keyword evidence="1" id="KW-0285">Flavoprotein</keyword>
<dbReference type="RefSeq" id="WP_095987400.1">
    <property type="nucleotide sequence ID" value="NZ_CP022098.1"/>
</dbReference>
<dbReference type="SUPFAM" id="SSF56176">
    <property type="entry name" value="FAD-binding/transporter-associated domain-like"/>
    <property type="match status" value="1"/>
</dbReference>
<organism evidence="5 6">
    <name type="scientific">Cystobacter fuscus</name>
    <dbReference type="NCBI Taxonomy" id="43"/>
    <lineage>
        <taxon>Bacteria</taxon>
        <taxon>Pseudomonadati</taxon>
        <taxon>Myxococcota</taxon>
        <taxon>Myxococcia</taxon>
        <taxon>Myxococcales</taxon>
        <taxon>Cystobacterineae</taxon>
        <taxon>Archangiaceae</taxon>
        <taxon>Cystobacter</taxon>
    </lineage>
</organism>
<dbReference type="InterPro" id="IPR036683">
    <property type="entry name" value="CO_DH_flav_C_dom_sf"/>
</dbReference>
<dbReference type="GO" id="GO:0016491">
    <property type="term" value="F:oxidoreductase activity"/>
    <property type="evidence" value="ECO:0007669"/>
    <property type="project" value="UniProtKB-KW"/>
</dbReference>
<keyword evidence="3" id="KW-0560">Oxidoreductase</keyword>
<proteinExistence type="predicted"/>
<dbReference type="InterPro" id="IPR036318">
    <property type="entry name" value="FAD-bd_PCMH-like_sf"/>
</dbReference>